<dbReference type="Proteomes" id="UP000271626">
    <property type="component" value="Chromosome"/>
</dbReference>
<name>A0A3P8L3P8_TSUPA</name>
<dbReference type="Pfam" id="PF19457">
    <property type="entry name" value="DUF5994"/>
    <property type="match status" value="1"/>
</dbReference>
<dbReference type="OrthoDB" id="3785441at2"/>
<dbReference type="EMBL" id="LR131273">
    <property type="protein sequence ID" value="VDR36951.1"/>
    <property type="molecule type" value="Genomic_DNA"/>
</dbReference>
<evidence type="ECO:0000313" key="1">
    <source>
        <dbReference type="EMBL" id="VDR36951.1"/>
    </source>
</evidence>
<dbReference type="AlphaFoldDB" id="A0A3P8L3P8"/>
<gene>
    <name evidence="1" type="ORF">NCTC10741_00046</name>
</gene>
<evidence type="ECO:0000313" key="2">
    <source>
        <dbReference type="Proteomes" id="UP000271626"/>
    </source>
</evidence>
<dbReference type="InterPro" id="IPR046036">
    <property type="entry name" value="DUF5994"/>
</dbReference>
<accession>A0A3P8L3P8</accession>
<organism evidence="1 2">
    <name type="scientific">Tsukamurella paurometabola</name>
    <name type="common">Corynebacterium paurometabolum</name>
    <dbReference type="NCBI Taxonomy" id="2061"/>
    <lineage>
        <taxon>Bacteria</taxon>
        <taxon>Bacillati</taxon>
        <taxon>Actinomycetota</taxon>
        <taxon>Actinomycetes</taxon>
        <taxon>Mycobacteriales</taxon>
        <taxon>Tsukamurellaceae</taxon>
        <taxon>Tsukamurella</taxon>
    </lineage>
</organism>
<proteinExistence type="predicted"/>
<reference evidence="1 2" key="1">
    <citation type="submission" date="2018-12" db="EMBL/GenBank/DDBJ databases">
        <authorList>
            <consortium name="Pathogen Informatics"/>
        </authorList>
    </citation>
    <scope>NUCLEOTIDE SEQUENCE [LARGE SCALE GENOMIC DNA]</scope>
    <source>
        <strain evidence="1 2">NCTC10741</strain>
    </source>
</reference>
<protein>
    <submittedName>
        <fullName evidence="1">Uncharacterized protein</fullName>
    </submittedName>
</protein>
<sequence length="96" mass="10478">MWWPRSRDLQAELPTVLPSVGLKLQALECIHFSPADWTTRARHLPARDGDAIETRLLVTAGLVVFSGPRVAIIYALIAPDASTSAAEEIAARHLHA</sequence>
<dbReference type="RefSeq" id="WP_126194402.1">
    <property type="nucleotide sequence ID" value="NZ_CP085954.1"/>
</dbReference>